<evidence type="ECO:0000259" key="1">
    <source>
        <dbReference type="Pfam" id="PF00182"/>
    </source>
</evidence>
<gene>
    <name evidence="3" type="ORF">GCM10008174_26070</name>
</gene>
<dbReference type="Pfam" id="PF00182">
    <property type="entry name" value="Glyco_hydro_19"/>
    <property type="match status" value="1"/>
</dbReference>
<feature type="domain" description="Peptidase M15A C-terminal" evidence="2">
    <location>
        <begin position="246"/>
        <end position="340"/>
    </location>
</feature>
<dbReference type="RefSeq" id="WP_271201346.1">
    <property type="nucleotide sequence ID" value="NZ_BSFL01000003.1"/>
</dbReference>
<dbReference type="InterPro" id="IPR023346">
    <property type="entry name" value="Lysozyme-like_dom_sf"/>
</dbReference>
<accession>A0A9W6JNH0</accession>
<comment type="caution">
    <text evidence="3">The sequence shown here is derived from an EMBL/GenBank/DDBJ whole genome shotgun (WGS) entry which is preliminary data.</text>
</comment>
<evidence type="ECO:0008006" key="5">
    <source>
        <dbReference type="Google" id="ProtNLM"/>
    </source>
</evidence>
<reference evidence="3" key="2">
    <citation type="submission" date="2023-01" db="EMBL/GenBank/DDBJ databases">
        <authorList>
            <person name="Sun Q."/>
            <person name="Evtushenko L."/>
        </authorList>
    </citation>
    <scope>NUCLEOTIDE SEQUENCE</scope>
    <source>
        <strain evidence="3">VKM B-2748</strain>
    </source>
</reference>
<keyword evidence="4" id="KW-1185">Reference proteome</keyword>
<organism evidence="3 4">
    <name type="scientific">Methylopila turkensis</name>
    <dbReference type="NCBI Taxonomy" id="1437816"/>
    <lineage>
        <taxon>Bacteria</taxon>
        <taxon>Pseudomonadati</taxon>
        <taxon>Pseudomonadota</taxon>
        <taxon>Alphaproteobacteria</taxon>
        <taxon>Hyphomicrobiales</taxon>
        <taxon>Methylopilaceae</taxon>
        <taxon>Methylopila</taxon>
    </lineage>
</organism>
<dbReference type="EMBL" id="BSFL01000003">
    <property type="protein sequence ID" value="GLK80866.1"/>
    <property type="molecule type" value="Genomic_DNA"/>
</dbReference>
<evidence type="ECO:0000313" key="3">
    <source>
        <dbReference type="EMBL" id="GLK80866.1"/>
    </source>
</evidence>
<dbReference type="SUPFAM" id="SSF53955">
    <property type="entry name" value="Lysozyme-like"/>
    <property type="match status" value="1"/>
</dbReference>
<dbReference type="Proteomes" id="UP001143309">
    <property type="component" value="Unassembled WGS sequence"/>
</dbReference>
<dbReference type="AlphaFoldDB" id="A0A9W6JNH0"/>
<dbReference type="GO" id="GO:0016998">
    <property type="term" value="P:cell wall macromolecule catabolic process"/>
    <property type="evidence" value="ECO:0007669"/>
    <property type="project" value="InterPro"/>
</dbReference>
<dbReference type="InterPro" id="IPR009045">
    <property type="entry name" value="Zn_M74/Hedgehog-like"/>
</dbReference>
<dbReference type="Gene3D" id="3.30.1380.10">
    <property type="match status" value="1"/>
</dbReference>
<name>A0A9W6JNH0_9HYPH</name>
<dbReference type="InterPro" id="IPR013230">
    <property type="entry name" value="Peptidase_M15A_C"/>
</dbReference>
<dbReference type="Gene3D" id="1.10.530.10">
    <property type="match status" value="1"/>
</dbReference>
<dbReference type="GO" id="GO:0006032">
    <property type="term" value="P:chitin catabolic process"/>
    <property type="evidence" value="ECO:0007669"/>
    <property type="project" value="InterPro"/>
</dbReference>
<protein>
    <recommendedName>
        <fullName evidence="5">Peptidase M15A C-terminal domain-containing protein</fullName>
    </recommendedName>
</protein>
<evidence type="ECO:0000259" key="2">
    <source>
        <dbReference type="Pfam" id="PF08291"/>
    </source>
</evidence>
<dbReference type="GO" id="GO:0004568">
    <property type="term" value="F:chitinase activity"/>
    <property type="evidence" value="ECO:0007669"/>
    <property type="project" value="InterPro"/>
</dbReference>
<proteinExistence type="predicted"/>
<dbReference type="SUPFAM" id="SSF55166">
    <property type="entry name" value="Hedgehog/DD-peptidase"/>
    <property type="match status" value="1"/>
</dbReference>
<dbReference type="Pfam" id="PF08291">
    <property type="entry name" value="Peptidase_M15_3"/>
    <property type="match status" value="1"/>
</dbReference>
<feature type="domain" description="Glycoside hydrolase family 19 catalytic" evidence="1">
    <location>
        <begin position="74"/>
        <end position="123"/>
    </location>
</feature>
<dbReference type="InterPro" id="IPR000726">
    <property type="entry name" value="Glyco_hydro_19_cat"/>
</dbReference>
<sequence>MQIDAFIAEARARLGAVSGEAENGFRTILGEAAQRGTQVNRLAYILATVWWETARTMQPVREAFFVAPNDFAKAEAWRKKNLHYYPYYGRGYVQLTWKANYRHAGEKLGVDFVADPDQVMTAAHALDILFDGMDEGWFTGKALDDYIDEIDEPDSADLAEYVRARRIINGTDKAQTIGGMALAFEAALKAAGYSAAGVTAVAAGGLDAHIAALGLKHFKAYEFRVKGASHGNPKSAAYGLNTDPPAALYGHIDKTARVLDELRERLGRPITLSSVYRSKAYNKAIGGAADSSHLRFNAVDFAVVGSPFGPAHWAAALREMRSAGLFSGGIGTYSTFVHVDTRGSDADWNG</sequence>
<reference evidence="3" key="1">
    <citation type="journal article" date="2014" name="Int. J. Syst. Evol. Microbiol.">
        <title>Complete genome sequence of Corynebacterium casei LMG S-19264T (=DSM 44701T), isolated from a smear-ripened cheese.</title>
        <authorList>
            <consortium name="US DOE Joint Genome Institute (JGI-PGF)"/>
            <person name="Walter F."/>
            <person name="Albersmeier A."/>
            <person name="Kalinowski J."/>
            <person name="Ruckert C."/>
        </authorList>
    </citation>
    <scope>NUCLEOTIDE SEQUENCE</scope>
    <source>
        <strain evidence="3">VKM B-2748</strain>
    </source>
</reference>
<evidence type="ECO:0000313" key="4">
    <source>
        <dbReference type="Proteomes" id="UP001143309"/>
    </source>
</evidence>